<dbReference type="SUPFAM" id="SSF69340">
    <property type="entry name" value="C-terminal domain of adenylylcyclase associated protein"/>
    <property type="match status" value="1"/>
</dbReference>
<dbReference type="InterPro" id="IPR053950">
    <property type="entry name" value="CAP_N"/>
</dbReference>
<dbReference type="Gene3D" id="1.25.40.330">
    <property type="entry name" value="Adenylate cyclase-associated CAP, N-terminal domain"/>
    <property type="match status" value="1"/>
</dbReference>
<evidence type="ECO:0000259" key="3">
    <source>
        <dbReference type="PROSITE" id="PS51329"/>
    </source>
</evidence>
<evidence type="ECO:0000256" key="1">
    <source>
        <dbReference type="ARBA" id="ARBA00007659"/>
    </source>
</evidence>
<dbReference type="STRING" id="765915.A0A1Y2H8W8"/>
<dbReference type="GO" id="GO:0008179">
    <property type="term" value="F:adenylate cyclase binding"/>
    <property type="evidence" value="ECO:0007669"/>
    <property type="project" value="TreeGrafter"/>
</dbReference>
<comment type="caution">
    <text evidence="4">The sequence shown here is derived from an EMBL/GenBank/DDBJ whole genome shotgun (WGS) entry which is preliminary data.</text>
</comment>
<feature type="domain" description="C-CAP/cofactor C-like" evidence="3">
    <location>
        <begin position="357"/>
        <end position="495"/>
    </location>
</feature>
<dbReference type="Pfam" id="PF08603">
    <property type="entry name" value="CAP_C"/>
    <property type="match status" value="1"/>
</dbReference>
<dbReference type="GO" id="GO:0003779">
    <property type="term" value="F:actin binding"/>
    <property type="evidence" value="ECO:0007669"/>
    <property type="project" value="InterPro"/>
</dbReference>
<accession>A0A1Y2H8W8</accession>
<reference evidence="4 5" key="1">
    <citation type="submission" date="2016-07" db="EMBL/GenBank/DDBJ databases">
        <title>Pervasive Adenine N6-methylation of Active Genes in Fungi.</title>
        <authorList>
            <consortium name="DOE Joint Genome Institute"/>
            <person name="Mondo S.J."/>
            <person name="Dannebaum R.O."/>
            <person name="Kuo R.C."/>
            <person name="Labutti K."/>
            <person name="Haridas S."/>
            <person name="Kuo A."/>
            <person name="Salamov A."/>
            <person name="Ahrendt S.R."/>
            <person name="Lipzen A."/>
            <person name="Sullivan W."/>
            <person name="Andreopoulos W.B."/>
            <person name="Clum A."/>
            <person name="Lindquist E."/>
            <person name="Daum C."/>
            <person name="Ramamoorthy G.K."/>
            <person name="Gryganskyi A."/>
            <person name="Culley D."/>
            <person name="Magnuson J.K."/>
            <person name="James T.Y."/>
            <person name="O'Malley M.A."/>
            <person name="Stajich J.E."/>
            <person name="Spatafora J.W."/>
            <person name="Visel A."/>
            <person name="Grigoriev I.V."/>
        </authorList>
    </citation>
    <scope>NUCLEOTIDE SEQUENCE [LARGE SCALE GENOMIC DNA]</scope>
    <source>
        <strain evidence="4 5">PL171</strain>
    </source>
</reference>
<dbReference type="InterPro" id="IPR028417">
    <property type="entry name" value="CAP_CS_C"/>
</dbReference>
<feature type="compositionally biased region" description="Pro residues" evidence="2">
    <location>
        <begin position="268"/>
        <end position="284"/>
    </location>
</feature>
<dbReference type="InterPro" id="IPR036223">
    <property type="entry name" value="CAP_C_sf"/>
</dbReference>
<dbReference type="InterPro" id="IPR013912">
    <property type="entry name" value="Adenylate_cyclase-assoc_CAP_C"/>
</dbReference>
<dbReference type="AlphaFoldDB" id="A0A1Y2H8W8"/>
<gene>
    <name evidence="4" type="ORF">BCR44DRAFT_1443338</name>
</gene>
<organism evidence="4 5">
    <name type="scientific">Catenaria anguillulae PL171</name>
    <dbReference type="NCBI Taxonomy" id="765915"/>
    <lineage>
        <taxon>Eukaryota</taxon>
        <taxon>Fungi</taxon>
        <taxon>Fungi incertae sedis</taxon>
        <taxon>Blastocladiomycota</taxon>
        <taxon>Blastocladiomycetes</taxon>
        <taxon>Blastocladiales</taxon>
        <taxon>Catenariaceae</taxon>
        <taxon>Catenaria</taxon>
    </lineage>
</organism>
<dbReference type="Pfam" id="PF21938">
    <property type="entry name" value="CAP_N"/>
    <property type="match status" value="1"/>
</dbReference>
<feature type="region of interest" description="Disordered" evidence="2">
    <location>
        <begin position="261"/>
        <end position="296"/>
    </location>
</feature>
<name>A0A1Y2H8W8_9FUNG</name>
<dbReference type="InterPro" id="IPR006599">
    <property type="entry name" value="CARP_motif"/>
</dbReference>
<protein>
    <submittedName>
        <fullName evidence="4">Adenylate cyclase associated N terminal-domain-containing protein</fullName>
    </submittedName>
</protein>
<dbReference type="Proteomes" id="UP000193411">
    <property type="component" value="Unassembled WGS sequence"/>
</dbReference>
<dbReference type="InterPro" id="IPR017901">
    <property type="entry name" value="C-CAP_CF_C-like"/>
</dbReference>
<dbReference type="GO" id="GO:0007015">
    <property type="term" value="P:actin filament organization"/>
    <property type="evidence" value="ECO:0007669"/>
    <property type="project" value="TreeGrafter"/>
</dbReference>
<dbReference type="PROSITE" id="PS01089">
    <property type="entry name" value="CAP_2"/>
    <property type="match status" value="1"/>
</dbReference>
<evidence type="ECO:0000313" key="5">
    <source>
        <dbReference type="Proteomes" id="UP000193411"/>
    </source>
</evidence>
<comment type="similarity">
    <text evidence="1">Belongs to the CAP family.</text>
</comment>
<dbReference type="PANTHER" id="PTHR10652">
    <property type="entry name" value="ADENYLYL CYCLASE-ASSOCIATED PROTEIN"/>
    <property type="match status" value="1"/>
</dbReference>
<dbReference type="GO" id="GO:0005737">
    <property type="term" value="C:cytoplasm"/>
    <property type="evidence" value="ECO:0007669"/>
    <property type="project" value="TreeGrafter"/>
</dbReference>
<dbReference type="EMBL" id="MCFL01000069">
    <property type="protein sequence ID" value="ORZ31027.1"/>
    <property type="molecule type" value="Genomic_DNA"/>
</dbReference>
<dbReference type="OrthoDB" id="77251at2759"/>
<dbReference type="InterPro" id="IPR001837">
    <property type="entry name" value="Adenylate_cyclase-assoc_CAP"/>
</dbReference>
<evidence type="ECO:0000256" key="2">
    <source>
        <dbReference type="SAM" id="MobiDB-lite"/>
    </source>
</evidence>
<keyword evidence="5" id="KW-1185">Reference proteome</keyword>
<evidence type="ECO:0000313" key="4">
    <source>
        <dbReference type="EMBL" id="ORZ31027.1"/>
    </source>
</evidence>
<dbReference type="PANTHER" id="PTHR10652:SF0">
    <property type="entry name" value="ADENYLYL CYCLASE-ASSOCIATED PROTEIN"/>
    <property type="match status" value="1"/>
</dbReference>
<dbReference type="InterPro" id="IPR036222">
    <property type="entry name" value="CAP_N_sf"/>
</dbReference>
<dbReference type="GO" id="GO:0019933">
    <property type="term" value="P:cAMP-mediated signaling"/>
    <property type="evidence" value="ECO:0007669"/>
    <property type="project" value="TreeGrafter"/>
</dbReference>
<sequence>MAATPADLVDLIRRLEAATVKIEHYATRSGTLAAAAPASAASAPAPSAAATTAAATAPIELSKAAQAFVDSVLDDALADFLALSATLGGLVHDQAKHIATALQHTKLLIHLAASTKKPADWPAGTLSTQAIAPIRDAIQAAFTHLTAVADGVPAFGWVVVDPKPGPYVTELKDAAQFYVNRVVKEFKEKPGDEGETNVKWANAWTKVLAAVLAHVKQWHTTGLNWSKDAGAVDLSVSIKSLAAASASASAAPAASAPAAAPAAAPKAGGPPPPPPGPPPPPPVLDTPASGSAGGADDSRNALFAALNVGSNITAGLKKVDKSQMVHKNPELRASGVVKAVDKPTTTVAAPAAKVVKPPKFELQGNKWVIENYVGKRDLIVEDTNIKTVVYVFGCTDCAVQVKGKVNSVTVDNCKKSALLIDSVVSTVDIVNGKSIQLQVTGAVPTIAIDNSDGTTLYLAKETLDAEILTAKSSEINLMLPPEKDGGDYRESPLPEQFKTTVDKATCAIRTVPVEHKG</sequence>
<dbReference type="Gene3D" id="2.160.20.70">
    <property type="match status" value="1"/>
</dbReference>
<dbReference type="SMART" id="SM00673">
    <property type="entry name" value="CARP"/>
    <property type="match status" value="2"/>
</dbReference>
<dbReference type="InterPro" id="IPR016098">
    <property type="entry name" value="CAP/MinC_C"/>
</dbReference>
<proteinExistence type="inferred from homology"/>
<dbReference type="PROSITE" id="PS51329">
    <property type="entry name" value="C_CAP_COFACTOR_C"/>
    <property type="match status" value="1"/>
</dbReference>
<dbReference type="SUPFAM" id="SSF101278">
    <property type="entry name" value="N-terminal domain of adenylylcyclase associated protein, CAP"/>
    <property type="match status" value="1"/>
</dbReference>